<dbReference type="Proteomes" id="UP000282028">
    <property type="component" value="Unassembled WGS sequence"/>
</dbReference>
<evidence type="ECO:0000313" key="2">
    <source>
        <dbReference type="EMBL" id="RNB75369.1"/>
    </source>
</evidence>
<feature type="transmembrane region" description="Helical" evidence="1">
    <location>
        <begin position="37"/>
        <end position="54"/>
    </location>
</feature>
<protein>
    <submittedName>
        <fullName evidence="2">Uncharacterized protein</fullName>
    </submittedName>
</protein>
<feature type="transmembrane region" description="Helical" evidence="1">
    <location>
        <begin position="112"/>
        <end position="133"/>
    </location>
</feature>
<gene>
    <name evidence="2" type="ORF">EDM52_07225</name>
</gene>
<keyword evidence="1" id="KW-1133">Transmembrane helix</keyword>
<reference evidence="2 3" key="1">
    <citation type="submission" date="2018-10" db="EMBL/GenBank/DDBJ databases">
        <title>Phylogenomics of Brevibacillus.</title>
        <authorList>
            <person name="Dunlap C."/>
        </authorList>
    </citation>
    <scope>NUCLEOTIDE SEQUENCE [LARGE SCALE GENOMIC DNA]</scope>
    <source>
        <strain evidence="2 3">JCM 12215</strain>
    </source>
</reference>
<name>A0A3M8CI78_9BACL</name>
<feature type="transmembrane region" description="Helical" evidence="1">
    <location>
        <begin position="140"/>
        <end position="160"/>
    </location>
</feature>
<keyword evidence="3" id="KW-1185">Reference proteome</keyword>
<dbReference type="AlphaFoldDB" id="A0A3M8CI78"/>
<comment type="caution">
    <text evidence="2">The sequence shown here is derived from an EMBL/GenBank/DDBJ whole genome shotgun (WGS) entry which is preliminary data.</text>
</comment>
<evidence type="ECO:0000313" key="3">
    <source>
        <dbReference type="Proteomes" id="UP000282028"/>
    </source>
</evidence>
<organism evidence="2 3">
    <name type="scientific">Brevibacillus invocatus</name>
    <dbReference type="NCBI Taxonomy" id="173959"/>
    <lineage>
        <taxon>Bacteria</taxon>
        <taxon>Bacillati</taxon>
        <taxon>Bacillota</taxon>
        <taxon>Bacilli</taxon>
        <taxon>Bacillales</taxon>
        <taxon>Paenibacillaceae</taxon>
        <taxon>Brevibacillus</taxon>
    </lineage>
</organism>
<feature type="transmembrane region" description="Helical" evidence="1">
    <location>
        <begin position="6"/>
        <end position="25"/>
    </location>
</feature>
<dbReference type="RefSeq" id="WP_122908332.1">
    <property type="nucleotide sequence ID" value="NZ_CBCSBE010000001.1"/>
</dbReference>
<dbReference type="OrthoDB" id="2475620at2"/>
<dbReference type="EMBL" id="RHHR01000010">
    <property type="protein sequence ID" value="RNB75369.1"/>
    <property type="molecule type" value="Genomic_DNA"/>
</dbReference>
<sequence>MNEGTLAILIQWSLLCLVWMGSLDLLLRELKVTRKHLLAALTVFLICSFAFWPLSFAPVQVSLAGTLLPLILCGWLYRKMPKDRRRIHLLASVMIAWLLFWLRWMFFTDPVLLFWEEQLILPVIGLVAVAIVNRKGVAQLFSLLFSFILADVIHALYFWRLSGTCLLGDEYAQDLMWSSLSLWCILRVIWLWVCRLIGWNQIEPSNSDARR</sequence>
<dbReference type="Pfam" id="PF24124">
    <property type="entry name" value="YphA"/>
    <property type="match status" value="1"/>
</dbReference>
<keyword evidence="1" id="KW-0812">Transmembrane</keyword>
<proteinExistence type="predicted"/>
<evidence type="ECO:0000256" key="1">
    <source>
        <dbReference type="SAM" id="Phobius"/>
    </source>
</evidence>
<keyword evidence="1" id="KW-0472">Membrane</keyword>
<accession>A0A3M8CI78</accession>
<feature type="transmembrane region" description="Helical" evidence="1">
    <location>
        <begin position="180"/>
        <end position="198"/>
    </location>
</feature>
<feature type="transmembrane region" description="Helical" evidence="1">
    <location>
        <begin position="89"/>
        <end position="106"/>
    </location>
</feature>
<feature type="transmembrane region" description="Helical" evidence="1">
    <location>
        <begin position="60"/>
        <end position="77"/>
    </location>
</feature>
<dbReference type="InterPro" id="IPR014617">
    <property type="entry name" value="YphA_Bacsu"/>
</dbReference>